<reference evidence="2 3" key="1">
    <citation type="journal article" date="2021" name="Commun. Biol.">
        <title>The genome of Shorea leprosula (Dipterocarpaceae) highlights the ecological relevance of drought in aseasonal tropical rainforests.</title>
        <authorList>
            <person name="Ng K.K.S."/>
            <person name="Kobayashi M.J."/>
            <person name="Fawcett J.A."/>
            <person name="Hatakeyama M."/>
            <person name="Paape T."/>
            <person name="Ng C.H."/>
            <person name="Ang C.C."/>
            <person name="Tnah L.H."/>
            <person name="Lee C.T."/>
            <person name="Nishiyama T."/>
            <person name="Sese J."/>
            <person name="O'Brien M.J."/>
            <person name="Copetti D."/>
            <person name="Mohd Noor M.I."/>
            <person name="Ong R.C."/>
            <person name="Putra M."/>
            <person name="Sireger I.Z."/>
            <person name="Indrioko S."/>
            <person name="Kosugi Y."/>
            <person name="Izuno A."/>
            <person name="Isagi Y."/>
            <person name="Lee S.L."/>
            <person name="Shimizu K.K."/>
        </authorList>
    </citation>
    <scope>NUCLEOTIDE SEQUENCE [LARGE SCALE GENOMIC DNA]</scope>
    <source>
        <strain evidence="2">214</strain>
    </source>
</reference>
<accession>A0AAV5HI55</accession>
<dbReference type="Proteomes" id="UP001054252">
    <property type="component" value="Unassembled WGS sequence"/>
</dbReference>
<keyword evidence="3" id="KW-1185">Reference proteome</keyword>
<comment type="caution">
    <text evidence="2">The sequence shown here is derived from an EMBL/GenBank/DDBJ whole genome shotgun (WGS) entry which is preliminary data.</text>
</comment>
<evidence type="ECO:0000313" key="2">
    <source>
        <dbReference type="EMBL" id="GKU86142.1"/>
    </source>
</evidence>
<evidence type="ECO:0000256" key="1">
    <source>
        <dbReference type="SAM" id="MobiDB-lite"/>
    </source>
</evidence>
<feature type="region of interest" description="Disordered" evidence="1">
    <location>
        <begin position="169"/>
        <end position="193"/>
    </location>
</feature>
<evidence type="ECO:0000313" key="3">
    <source>
        <dbReference type="Proteomes" id="UP001054252"/>
    </source>
</evidence>
<organism evidence="2 3">
    <name type="scientific">Rubroshorea leprosula</name>
    <dbReference type="NCBI Taxonomy" id="152421"/>
    <lineage>
        <taxon>Eukaryota</taxon>
        <taxon>Viridiplantae</taxon>
        <taxon>Streptophyta</taxon>
        <taxon>Embryophyta</taxon>
        <taxon>Tracheophyta</taxon>
        <taxon>Spermatophyta</taxon>
        <taxon>Magnoliopsida</taxon>
        <taxon>eudicotyledons</taxon>
        <taxon>Gunneridae</taxon>
        <taxon>Pentapetalae</taxon>
        <taxon>rosids</taxon>
        <taxon>malvids</taxon>
        <taxon>Malvales</taxon>
        <taxon>Dipterocarpaceae</taxon>
        <taxon>Rubroshorea</taxon>
    </lineage>
</organism>
<dbReference type="AlphaFoldDB" id="A0AAV5HI55"/>
<proteinExistence type="predicted"/>
<protein>
    <submittedName>
        <fullName evidence="2">Uncharacterized protein</fullName>
    </submittedName>
</protein>
<dbReference type="PANTHER" id="PTHR31973">
    <property type="entry name" value="POLYPROTEIN, PUTATIVE-RELATED"/>
    <property type="match status" value="1"/>
</dbReference>
<dbReference type="EMBL" id="BPVZ01000001">
    <property type="protein sequence ID" value="GKU86142.1"/>
    <property type="molecule type" value="Genomic_DNA"/>
</dbReference>
<name>A0AAV5HI55_9ROSI</name>
<gene>
    <name evidence="2" type="ORF">SLEP1_g706</name>
</gene>
<sequence length="193" mass="22428">MIAVKDGNLYVLNSDYDLEDDGNSKSKFPEFNIEVDMENPQVRVRMLFASREQLKEAVKQYSRKNKLAIKFKRNDKDVGIDANDCIYLIAVAVVELENRESWEWFLELLKVDLEIVNSQGYTFMFDKQKATYEKIYSYLISPIRGALEWEESNKPPILPLMLRRPLGRPKKTRRKVVDDEKPNGGGKMCKVGI</sequence>
<dbReference type="PANTHER" id="PTHR31973:SF187">
    <property type="entry name" value="MUTATOR TRANSPOSASE MUDRA PROTEIN"/>
    <property type="match status" value="1"/>
</dbReference>